<dbReference type="InterPro" id="IPR001623">
    <property type="entry name" value="DnaJ_domain"/>
</dbReference>
<sequence length="81" mass="9551">MAKFEEIDKARKTLGLGESATFQEIKDAYRKLAHKYHPDKYKGTDCEKMFKEINNAYQLIMAYCAGYQFSFKKEDIKRTEP</sequence>
<dbReference type="PRINTS" id="PR00625">
    <property type="entry name" value="JDOMAIN"/>
</dbReference>
<dbReference type="Gene3D" id="1.10.287.110">
    <property type="entry name" value="DnaJ domain"/>
    <property type="match status" value="1"/>
</dbReference>
<dbReference type="PROSITE" id="PS50076">
    <property type="entry name" value="DNAJ_2"/>
    <property type="match status" value="1"/>
</dbReference>
<dbReference type="SUPFAM" id="SSF46565">
    <property type="entry name" value="Chaperone J-domain"/>
    <property type="match status" value="1"/>
</dbReference>
<dbReference type="CDD" id="cd06257">
    <property type="entry name" value="DnaJ"/>
    <property type="match status" value="1"/>
</dbReference>
<feature type="non-terminal residue" evidence="2">
    <location>
        <position position="81"/>
    </location>
</feature>
<comment type="caution">
    <text evidence="2">The sequence shown here is derived from an EMBL/GenBank/DDBJ whole genome shotgun (WGS) entry which is preliminary data.</text>
</comment>
<evidence type="ECO:0000259" key="1">
    <source>
        <dbReference type="PROSITE" id="PS50076"/>
    </source>
</evidence>
<dbReference type="AlphaFoldDB" id="X0T7P3"/>
<organism evidence="2">
    <name type="scientific">marine sediment metagenome</name>
    <dbReference type="NCBI Taxonomy" id="412755"/>
    <lineage>
        <taxon>unclassified sequences</taxon>
        <taxon>metagenomes</taxon>
        <taxon>ecological metagenomes</taxon>
    </lineage>
</organism>
<dbReference type="PANTHER" id="PTHR24074">
    <property type="entry name" value="CO-CHAPERONE PROTEIN DJLA"/>
    <property type="match status" value="1"/>
</dbReference>
<feature type="domain" description="J" evidence="1">
    <location>
        <begin position="9"/>
        <end position="80"/>
    </location>
</feature>
<dbReference type="Pfam" id="PF00226">
    <property type="entry name" value="DnaJ"/>
    <property type="match status" value="1"/>
</dbReference>
<name>X0T7P3_9ZZZZ</name>
<dbReference type="SMART" id="SM00271">
    <property type="entry name" value="DnaJ"/>
    <property type="match status" value="1"/>
</dbReference>
<evidence type="ECO:0000313" key="2">
    <source>
        <dbReference type="EMBL" id="GAF83356.1"/>
    </source>
</evidence>
<protein>
    <recommendedName>
        <fullName evidence="1">J domain-containing protein</fullName>
    </recommendedName>
</protein>
<dbReference type="InterPro" id="IPR036869">
    <property type="entry name" value="J_dom_sf"/>
</dbReference>
<reference evidence="2" key="1">
    <citation type="journal article" date="2014" name="Front. Microbiol.">
        <title>High frequency of phylogenetically diverse reductive dehalogenase-homologous genes in deep subseafloor sedimentary metagenomes.</title>
        <authorList>
            <person name="Kawai M."/>
            <person name="Futagami T."/>
            <person name="Toyoda A."/>
            <person name="Takaki Y."/>
            <person name="Nishi S."/>
            <person name="Hori S."/>
            <person name="Arai W."/>
            <person name="Tsubouchi T."/>
            <person name="Morono Y."/>
            <person name="Uchiyama I."/>
            <person name="Ito T."/>
            <person name="Fujiyama A."/>
            <person name="Inagaki F."/>
            <person name="Takami H."/>
        </authorList>
    </citation>
    <scope>NUCLEOTIDE SEQUENCE</scope>
    <source>
        <strain evidence="2">Expedition CK06-06</strain>
    </source>
</reference>
<accession>X0T7P3</accession>
<proteinExistence type="predicted"/>
<dbReference type="EMBL" id="BARS01003478">
    <property type="protein sequence ID" value="GAF83356.1"/>
    <property type="molecule type" value="Genomic_DNA"/>
</dbReference>
<dbReference type="InterPro" id="IPR050817">
    <property type="entry name" value="DjlA_DnaK_co-chaperone"/>
</dbReference>
<gene>
    <name evidence="2" type="ORF">S01H1_06750</name>
</gene>